<comment type="caution">
    <text evidence="2">The sequence shown here is derived from an EMBL/GenBank/DDBJ whole genome shotgun (WGS) entry which is preliminary data.</text>
</comment>
<name>A0AAW2BXT5_9ROSI</name>
<protein>
    <submittedName>
        <fullName evidence="2">Uncharacterized protein</fullName>
    </submittedName>
</protein>
<sequence length="111" mass="12050">MDMGEKSRGDSFEVYSASGSSRGDIIALSSSEERDSVEKDVPNSQSLSGAAEGTSAGSDYEEKIISSSGRREIHKFKKNDDKENAVTCDDTENDSEVLDNDEKKNAFGIRC</sequence>
<feature type="region of interest" description="Disordered" evidence="1">
    <location>
        <begin position="1"/>
        <end position="67"/>
    </location>
</feature>
<gene>
    <name evidence="2" type="ORF">SO802_029099</name>
</gene>
<evidence type="ECO:0000313" key="3">
    <source>
        <dbReference type="Proteomes" id="UP001459277"/>
    </source>
</evidence>
<feature type="compositionally biased region" description="Basic and acidic residues" evidence="1">
    <location>
        <begin position="1"/>
        <end position="11"/>
    </location>
</feature>
<proteinExistence type="predicted"/>
<dbReference type="AlphaFoldDB" id="A0AAW2BXT5"/>
<feature type="compositionally biased region" description="Basic and acidic residues" evidence="1">
    <location>
        <begin position="31"/>
        <end position="41"/>
    </location>
</feature>
<dbReference type="Proteomes" id="UP001459277">
    <property type="component" value="Unassembled WGS sequence"/>
</dbReference>
<keyword evidence="3" id="KW-1185">Reference proteome</keyword>
<organism evidence="2 3">
    <name type="scientific">Lithocarpus litseifolius</name>
    <dbReference type="NCBI Taxonomy" id="425828"/>
    <lineage>
        <taxon>Eukaryota</taxon>
        <taxon>Viridiplantae</taxon>
        <taxon>Streptophyta</taxon>
        <taxon>Embryophyta</taxon>
        <taxon>Tracheophyta</taxon>
        <taxon>Spermatophyta</taxon>
        <taxon>Magnoliopsida</taxon>
        <taxon>eudicotyledons</taxon>
        <taxon>Gunneridae</taxon>
        <taxon>Pentapetalae</taxon>
        <taxon>rosids</taxon>
        <taxon>fabids</taxon>
        <taxon>Fagales</taxon>
        <taxon>Fagaceae</taxon>
        <taxon>Lithocarpus</taxon>
    </lineage>
</organism>
<accession>A0AAW2BXT5</accession>
<dbReference type="EMBL" id="JAZDWU010000010">
    <property type="protein sequence ID" value="KAK9988860.1"/>
    <property type="molecule type" value="Genomic_DNA"/>
</dbReference>
<evidence type="ECO:0000313" key="2">
    <source>
        <dbReference type="EMBL" id="KAK9988860.1"/>
    </source>
</evidence>
<reference evidence="2 3" key="1">
    <citation type="submission" date="2024-01" db="EMBL/GenBank/DDBJ databases">
        <title>A telomere-to-telomere, gap-free genome of sweet tea (Lithocarpus litseifolius).</title>
        <authorList>
            <person name="Zhou J."/>
        </authorList>
    </citation>
    <scope>NUCLEOTIDE SEQUENCE [LARGE SCALE GENOMIC DNA]</scope>
    <source>
        <strain evidence="2">Zhou-2022a</strain>
        <tissue evidence="2">Leaf</tissue>
    </source>
</reference>
<evidence type="ECO:0000256" key="1">
    <source>
        <dbReference type="SAM" id="MobiDB-lite"/>
    </source>
</evidence>